<evidence type="ECO:0000256" key="1">
    <source>
        <dbReference type="SAM" id="Phobius"/>
    </source>
</evidence>
<feature type="transmembrane region" description="Helical" evidence="1">
    <location>
        <begin position="20"/>
        <end position="44"/>
    </location>
</feature>
<proteinExistence type="predicted"/>
<dbReference type="RefSeq" id="WP_254180990.1">
    <property type="nucleotide sequence ID" value="NZ_JANARS010000003.1"/>
</dbReference>
<comment type="caution">
    <text evidence="2">The sequence shown here is derived from an EMBL/GenBank/DDBJ whole genome shotgun (WGS) entry which is preliminary data.</text>
</comment>
<reference evidence="2 3" key="1">
    <citation type="submission" date="2022-06" db="EMBL/GenBank/DDBJ databases">
        <authorList>
            <person name="So Y."/>
        </authorList>
    </citation>
    <scope>NUCLEOTIDE SEQUENCE [LARGE SCALE GENOMIC DNA]</scope>
    <source>
        <strain evidence="2 3">STR3</strain>
    </source>
</reference>
<evidence type="ECO:0000313" key="2">
    <source>
        <dbReference type="EMBL" id="MCP3421775.1"/>
    </source>
</evidence>
<feature type="transmembrane region" description="Helical" evidence="1">
    <location>
        <begin position="94"/>
        <end position="120"/>
    </location>
</feature>
<dbReference type="Proteomes" id="UP001204524">
    <property type="component" value="Unassembled WGS sequence"/>
</dbReference>
<accession>A0ABT1KVI8</accession>
<feature type="transmembrane region" description="Helical" evidence="1">
    <location>
        <begin position="56"/>
        <end position="82"/>
    </location>
</feature>
<dbReference type="EMBL" id="JANARS010000003">
    <property type="protein sequence ID" value="MCP3421775.1"/>
    <property type="molecule type" value="Genomic_DNA"/>
</dbReference>
<keyword evidence="3" id="KW-1185">Reference proteome</keyword>
<organism evidence="2 3">
    <name type="scientific">Nocardioides pinisoli</name>
    <dbReference type="NCBI Taxonomy" id="2950279"/>
    <lineage>
        <taxon>Bacteria</taxon>
        <taxon>Bacillati</taxon>
        <taxon>Actinomycetota</taxon>
        <taxon>Actinomycetes</taxon>
        <taxon>Propionibacteriales</taxon>
        <taxon>Nocardioidaceae</taxon>
        <taxon>Nocardioides</taxon>
    </lineage>
</organism>
<protein>
    <submittedName>
        <fullName evidence="2">Uncharacterized protein</fullName>
    </submittedName>
</protein>
<keyword evidence="1" id="KW-1133">Transmembrane helix</keyword>
<gene>
    <name evidence="2" type="ORF">NCI01_08220</name>
</gene>
<keyword evidence="1" id="KW-0812">Transmembrane</keyword>
<name>A0ABT1KVI8_9ACTN</name>
<keyword evidence="1" id="KW-0472">Membrane</keyword>
<evidence type="ECO:0000313" key="3">
    <source>
        <dbReference type="Proteomes" id="UP001204524"/>
    </source>
</evidence>
<sequence>MTTHRTPLEAEAATNLRRAWWSLLGFVVTFVLAFVVGEGVASALGHPSGGDQPAELWVMVAAGVPALLVFALPAVPAVLYGRRAVHLGEPRGRYPAFIAVVVAVGFVMLNLGSGVAVLLAG</sequence>